<proteinExistence type="predicted"/>
<dbReference type="Proteomes" id="UP000664357">
    <property type="component" value="Unassembled WGS sequence"/>
</dbReference>
<evidence type="ECO:0000313" key="1">
    <source>
        <dbReference type="EMBL" id="MEO1769201.1"/>
    </source>
</evidence>
<reference evidence="1 2" key="2">
    <citation type="submission" date="2024-02" db="EMBL/GenBank/DDBJ databases">
        <title>The Genome Sequence of Enterococcus sp. DIV0159.</title>
        <authorList>
            <person name="Earl A."/>
            <person name="Manson A."/>
            <person name="Gilmore M."/>
            <person name="Sanders J."/>
            <person name="Shea T."/>
            <person name="Howe W."/>
            <person name="Livny J."/>
            <person name="Cuomo C."/>
            <person name="Neafsey D."/>
            <person name="Birren B."/>
        </authorList>
    </citation>
    <scope>NUCLEOTIDE SEQUENCE [LARGE SCALE GENOMIC DNA]</scope>
    <source>
        <strain evidence="1 2">665A</strain>
    </source>
</reference>
<accession>A0ABV0EKN6</accession>
<evidence type="ECO:0000313" key="2">
    <source>
        <dbReference type="Proteomes" id="UP000664357"/>
    </source>
</evidence>
<organism evidence="1 2">
    <name type="scientific">Candidatus Enterococcus ferrettii</name>
    <dbReference type="NCBI Taxonomy" id="2815324"/>
    <lineage>
        <taxon>Bacteria</taxon>
        <taxon>Bacillati</taxon>
        <taxon>Bacillota</taxon>
        <taxon>Bacilli</taxon>
        <taxon>Lactobacillales</taxon>
        <taxon>Enterococcaceae</taxon>
        <taxon>Enterococcus</taxon>
    </lineage>
</organism>
<gene>
    <name evidence="1" type="ORF">JZO67_001152</name>
</gene>
<sequence>MKDNSKLQSANTECNYSILILQTKKTLSSAFNLPYKRIDSLRISLYVCMYFEVITKYDLIHLLTLITNPKKILPLFIDLAKNRVSLSMDN</sequence>
<reference evidence="1 2" key="1">
    <citation type="submission" date="2021-03" db="EMBL/GenBank/DDBJ databases">
        <authorList>
            <person name="Gilmore M.S."/>
            <person name="Schwartzman J."/>
            <person name="Van Tyne D."/>
            <person name="Martin M."/>
            <person name="Earl A.M."/>
            <person name="Manson A.L."/>
            <person name="Straub T."/>
            <person name="Salamzade R."/>
            <person name="Saavedra J."/>
            <person name="Lebreton F."/>
            <person name="Prichula J."/>
            <person name="Schaufler K."/>
            <person name="Gaca A."/>
            <person name="Sgardioli B."/>
            <person name="Wagenaar J."/>
            <person name="Strong T."/>
        </authorList>
    </citation>
    <scope>NUCLEOTIDE SEQUENCE [LARGE SCALE GENOMIC DNA]</scope>
    <source>
        <strain evidence="1 2">665A</strain>
    </source>
</reference>
<name>A0ABV0EKN6_9ENTE</name>
<keyword evidence="2" id="KW-1185">Reference proteome</keyword>
<comment type="caution">
    <text evidence="1">The sequence shown here is derived from an EMBL/GenBank/DDBJ whole genome shotgun (WGS) entry which is preliminary data.</text>
</comment>
<dbReference type="EMBL" id="JAFREL020000001">
    <property type="protein sequence ID" value="MEO1769201.1"/>
    <property type="molecule type" value="Genomic_DNA"/>
</dbReference>
<protein>
    <submittedName>
        <fullName evidence="1">Uncharacterized protein</fullName>
    </submittedName>
</protein>